<dbReference type="PANTHER" id="PTHR12598:SF0">
    <property type="entry name" value="COPPER HOMEOSTASIS PROTEIN CUTC HOMOLOG"/>
    <property type="match status" value="1"/>
</dbReference>
<comment type="caution">
    <text evidence="3">The sequence shown here is derived from an EMBL/GenBank/DDBJ whole genome shotgun (WGS) entry which is preliminary data.</text>
</comment>
<comment type="similarity">
    <text evidence="1">Belongs to the CutC family.</text>
</comment>
<evidence type="ECO:0000256" key="2">
    <source>
        <dbReference type="ARBA" id="ARBA00019014"/>
    </source>
</evidence>
<feature type="non-terminal residue" evidence="3">
    <location>
        <position position="72"/>
    </location>
</feature>
<organism evidence="3">
    <name type="scientific">marine sediment metagenome</name>
    <dbReference type="NCBI Taxonomy" id="412755"/>
    <lineage>
        <taxon>unclassified sequences</taxon>
        <taxon>metagenomes</taxon>
        <taxon>ecological metagenomes</taxon>
    </lineage>
</organism>
<dbReference type="EMBL" id="BARS01038929">
    <property type="protein sequence ID" value="GAG14468.1"/>
    <property type="molecule type" value="Genomic_DNA"/>
</dbReference>
<dbReference type="Pfam" id="PF03932">
    <property type="entry name" value="CutC"/>
    <property type="match status" value="1"/>
</dbReference>
<dbReference type="SUPFAM" id="SSF110395">
    <property type="entry name" value="CutC-like"/>
    <property type="match status" value="1"/>
</dbReference>
<dbReference type="InterPro" id="IPR005627">
    <property type="entry name" value="CutC-like"/>
</dbReference>
<sequence>MSIPIKFEVCVGSVEGAIAAQAGGADRVELCADLLEGGITPSAATIELTRRHIDIDMNVIIRPRGGDFLYSE</sequence>
<evidence type="ECO:0000313" key="3">
    <source>
        <dbReference type="EMBL" id="GAG14468.1"/>
    </source>
</evidence>
<accession>X0VPU8</accession>
<reference evidence="3" key="1">
    <citation type="journal article" date="2014" name="Front. Microbiol.">
        <title>High frequency of phylogenetically diverse reductive dehalogenase-homologous genes in deep subseafloor sedimentary metagenomes.</title>
        <authorList>
            <person name="Kawai M."/>
            <person name="Futagami T."/>
            <person name="Toyoda A."/>
            <person name="Takaki Y."/>
            <person name="Nishi S."/>
            <person name="Hori S."/>
            <person name="Arai W."/>
            <person name="Tsubouchi T."/>
            <person name="Morono Y."/>
            <person name="Uchiyama I."/>
            <person name="Ito T."/>
            <person name="Fujiyama A."/>
            <person name="Inagaki F."/>
            <person name="Takami H."/>
        </authorList>
    </citation>
    <scope>NUCLEOTIDE SEQUENCE</scope>
    <source>
        <strain evidence="3">Expedition CK06-06</strain>
    </source>
</reference>
<dbReference type="AlphaFoldDB" id="X0VPU8"/>
<protein>
    <recommendedName>
        <fullName evidence="2">Copper homeostasis protein cutC homolog</fullName>
    </recommendedName>
</protein>
<name>X0VPU8_9ZZZZ</name>
<evidence type="ECO:0000256" key="1">
    <source>
        <dbReference type="ARBA" id="ARBA00007768"/>
    </source>
</evidence>
<dbReference type="GO" id="GO:0005507">
    <property type="term" value="F:copper ion binding"/>
    <property type="evidence" value="ECO:0007669"/>
    <property type="project" value="TreeGrafter"/>
</dbReference>
<proteinExistence type="inferred from homology"/>
<dbReference type="InterPro" id="IPR036822">
    <property type="entry name" value="CutC-like_dom_sf"/>
</dbReference>
<gene>
    <name evidence="3" type="ORF">S01H1_59514</name>
</gene>
<dbReference type="PANTHER" id="PTHR12598">
    <property type="entry name" value="COPPER HOMEOSTASIS PROTEIN CUTC"/>
    <property type="match status" value="1"/>
</dbReference>
<dbReference type="Gene3D" id="3.20.20.380">
    <property type="entry name" value="Copper homeostasis (CutC) domain"/>
    <property type="match status" value="1"/>
</dbReference>